<feature type="transmembrane region" description="Helical" evidence="7">
    <location>
        <begin position="106"/>
        <end position="126"/>
    </location>
</feature>
<dbReference type="EMBL" id="CP031226">
    <property type="protein sequence ID" value="AXH60097.1"/>
    <property type="molecule type" value="Genomic_DNA"/>
</dbReference>
<keyword evidence="6 7" id="KW-0472">Membrane</keyword>
<comment type="similarity">
    <text evidence="2 7">Belongs to the BI1 family.</text>
</comment>
<sequence length="220" mass="23655">MSRVQDGDLLHPAADVTSRVLRQTYQLLAATLAVSGITAFISQHLQLPHPGLIITLVGFYGILYMIHRKQNSASAIGWTFGLAAFMGYTLGPLLNKYLAMPNGGTIVGNAFMLTAFTFAGLSAYVLRTQRDMKFLEGFLAAGFFVLLGSVILSLFVDIPGLTIAISAGFVLFSSAAILYETSEIIKGGQTNYVLATVSLFISIYNLFLSLLSLLGIANKD</sequence>
<feature type="transmembrane region" description="Helical" evidence="7">
    <location>
        <begin position="73"/>
        <end position="94"/>
    </location>
</feature>
<accession>A0AAD0V9Z9</accession>
<dbReference type="CDD" id="cd10433">
    <property type="entry name" value="YccA_like"/>
    <property type="match status" value="1"/>
</dbReference>
<evidence type="ECO:0000313" key="8">
    <source>
        <dbReference type="EMBL" id="AXH60097.1"/>
    </source>
</evidence>
<dbReference type="Proteomes" id="UP000006426">
    <property type="component" value="Plasmid pmppla107"/>
</dbReference>
<dbReference type="PANTHER" id="PTHR23291">
    <property type="entry name" value="BAX INHIBITOR-RELATED"/>
    <property type="match status" value="1"/>
</dbReference>
<proteinExistence type="inferred from homology"/>
<feature type="transmembrane region" description="Helical" evidence="7">
    <location>
        <begin position="191"/>
        <end position="217"/>
    </location>
</feature>
<evidence type="ECO:0000256" key="6">
    <source>
        <dbReference type="ARBA" id="ARBA00023136"/>
    </source>
</evidence>
<dbReference type="Pfam" id="PF01027">
    <property type="entry name" value="Bax1-I"/>
    <property type="match status" value="1"/>
</dbReference>
<dbReference type="PANTHER" id="PTHR23291:SF115">
    <property type="entry name" value="MODULATOR OF FTSH PROTEASE YCCA"/>
    <property type="match status" value="1"/>
</dbReference>
<evidence type="ECO:0000256" key="5">
    <source>
        <dbReference type="ARBA" id="ARBA00022989"/>
    </source>
</evidence>
<dbReference type="InterPro" id="IPR006214">
    <property type="entry name" value="Bax_inhibitor_1-related"/>
</dbReference>
<evidence type="ECO:0000256" key="3">
    <source>
        <dbReference type="ARBA" id="ARBA00022475"/>
    </source>
</evidence>
<dbReference type="RefSeq" id="WP_005742819.1">
    <property type="nucleotide sequence ID" value="NZ_CP031226.1"/>
</dbReference>
<gene>
    <name evidence="8" type="ORF">PLA107_033335</name>
</gene>
<organism evidence="8 9">
    <name type="scientific">Pseudomonas amygdali pv. lachrymans str. M301315</name>
    <dbReference type="NCBI Taxonomy" id="629260"/>
    <lineage>
        <taxon>Bacteria</taxon>
        <taxon>Pseudomonadati</taxon>
        <taxon>Pseudomonadota</taxon>
        <taxon>Gammaproteobacteria</taxon>
        <taxon>Pseudomonadales</taxon>
        <taxon>Pseudomonadaceae</taxon>
        <taxon>Pseudomonas</taxon>
        <taxon>Pseudomonas amygdali</taxon>
    </lineage>
</organism>
<dbReference type="GeneID" id="39474735"/>
<feature type="transmembrane region" description="Helical" evidence="7">
    <location>
        <begin position="47"/>
        <end position="66"/>
    </location>
</feature>
<dbReference type="AlphaFoldDB" id="A0AAD0V9Z9"/>
<evidence type="ECO:0000256" key="2">
    <source>
        <dbReference type="ARBA" id="ARBA00010350"/>
    </source>
</evidence>
<protein>
    <submittedName>
        <fullName evidence="8">BAX inhibitor (BI)-1/YccA family protein</fullName>
    </submittedName>
</protein>
<comment type="subcellular location">
    <subcellularLocation>
        <location evidence="1">Cell membrane</location>
        <topology evidence="1">Multi-pass membrane protein</topology>
    </subcellularLocation>
</comment>
<evidence type="ECO:0000313" key="9">
    <source>
        <dbReference type="Proteomes" id="UP000006426"/>
    </source>
</evidence>
<feature type="transmembrane region" description="Helical" evidence="7">
    <location>
        <begin position="138"/>
        <end position="155"/>
    </location>
</feature>
<evidence type="ECO:0000256" key="7">
    <source>
        <dbReference type="RuleBase" id="RU004379"/>
    </source>
</evidence>
<keyword evidence="5 7" id="KW-1133">Transmembrane helix</keyword>
<keyword evidence="4 7" id="KW-0812">Transmembrane</keyword>
<keyword evidence="8" id="KW-0614">Plasmid</keyword>
<geneLocation type="plasmid" evidence="9">
    <name>pmppla107</name>
</geneLocation>
<dbReference type="GO" id="GO:0005886">
    <property type="term" value="C:plasma membrane"/>
    <property type="evidence" value="ECO:0007669"/>
    <property type="project" value="UniProtKB-SubCell"/>
</dbReference>
<evidence type="ECO:0000256" key="4">
    <source>
        <dbReference type="ARBA" id="ARBA00022692"/>
    </source>
</evidence>
<keyword evidence="3" id="KW-1003">Cell membrane</keyword>
<feature type="transmembrane region" description="Helical" evidence="7">
    <location>
        <begin position="24"/>
        <end position="41"/>
    </location>
</feature>
<feature type="transmembrane region" description="Helical" evidence="7">
    <location>
        <begin position="161"/>
        <end position="179"/>
    </location>
</feature>
<evidence type="ECO:0000256" key="1">
    <source>
        <dbReference type="ARBA" id="ARBA00004651"/>
    </source>
</evidence>
<reference evidence="8 9" key="1">
    <citation type="journal article" date="2011" name="PLoS Pathog.">
        <title>Dynamic evolution of pathogenicity revealed by sequencing and comparative genomics of 19 Pseudomonas syringae isolates.</title>
        <authorList>
            <person name="Baltrus D.A."/>
            <person name="Nishimura M.T."/>
            <person name="Romanchuk A."/>
            <person name="Chang J.H."/>
            <person name="Mukhtar M.S."/>
            <person name="Cherkis K."/>
            <person name="Roach J."/>
            <person name="Grant S.R."/>
            <person name="Jones C.D."/>
            <person name="Dangl J.L."/>
        </authorList>
    </citation>
    <scope>NUCLEOTIDE SEQUENCE [LARGE SCALE GENOMIC DNA]</scope>
    <source>
        <strain evidence="8 9">M301315</strain>
    </source>
</reference>
<name>A0AAD0V9Z9_PSEAV</name>